<reference evidence="1 2" key="1">
    <citation type="submission" date="2018-08" db="EMBL/GenBank/DDBJ databases">
        <title>A genome reference for cultivated species of the human gut microbiota.</title>
        <authorList>
            <person name="Zou Y."/>
            <person name="Xue W."/>
            <person name="Luo G."/>
        </authorList>
    </citation>
    <scope>NUCLEOTIDE SEQUENCE [LARGE SCALE GENOMIC DNA]</scope>
    <source>
        <strain evidence="1 2">AF25-30LB</strain>
    </source>
</reference>
<comment type="caution">
    <text evidence="1">The sequence shown here is derived from an EMBL/GenBank/DDBJ whole genome shotgun (WGS) entry which is preliminary data.</text>
</comment>
<dbReference type="Proteomes" id="UP000266497">
    <property type="component" value="Unassembled WGS sequence"/>
</dbReference>
<evidence type="ECO:0000313" key="2">
    <source>
        <dbReference type="Proteomes" id="UP000266497"/>
    </source>
</evidence>
<feature type="non-terminal residue" evidence="1">
    <location>
        <position position="67"/>
    </location>
</feature>
<organism evidence="1 2">
    <name type="scientific">Phocaeicola vulgatus</name>
    <name type="common">Bacteroides vulgatus</name>
    <dbReference type="NCBI Taxonomy" id="821"/>
    <lineage>
        <taxon>Bacteria</taxon>
        <taxon>Pseudomonadati</taxon>
        <taxon>Bacteroidota</taxon>
        <taxon>Bacteroidia</taxon>
        <taxon>Bacteroidales</taxon>
        <taxon>Bacteroidaceae</taxon>
        <taxon>Phocaeicola</taxon>
    </lineage>
</organism>
<name>A0A395UII3_PHOVU</name>
<accession>A0A395UII3</accession>
<gene>
    <name evidence="1" type="ORF">DWY53_23520</name>
</gene>
<sequence>MLIESLAQKTRLAMMTVFAVIGGCTVICAFTIWCCISLVNEERQQIYVLDGDIPFLAERARLEANFT</sequence>
<dbReference type="AlphaFoldDB" id="A0A395UII3"/>
<proteinExistence type="predicted"/>
<evidence type="ECO:0000313" key="1">
    <source>
        <dbReference type="EMBL" id="RGR29056.1"/>
    </source>
</evidence>
<protein>
    <submittedName>
        <fullName evidence="1">Conjugative transposon protein TraK</fullName>
    </submittedName>
</protein>
<dbReference type="EMBL" id="QRUD01000151">
    <property type="protein sequence ID" value="RGR29056.1"/>
    <property type="molecule type" value="Genomic_DNA"/>
</dbReference>